<gene>
    <name evidence="2" type="ORF">ELD05_13520</name>
</gene>
<proteinExistence type="predicted"/>
<dbReference type="RefSeq" id="WP_127352839.1">
    <property type="nucleotide sequence ID" value="NZ_CP034791.1"/>
</dbReference>
<evidence type="ECO:0000313" key="3">
    <source>
        <dbReference type="Proteomes" id="UP000282930"/>
    </source>
</evidence>
<dbReference type="EMBL" id="CP034791">
    <property type="protein sequence ID" value="AZT91531.1"/>
    <property type="molecule type" value="Genomic_DNA"/>
</dbReference>
<dbReference type="InterPro" id="IPR043472">
    <property type="entry name" value="Macro_dom-like"/>
</dbReference>
<sequence>MTNHFGSVVERVVIKKGDITKENVDAIVNAANSHLRHGGGVALAIVKAGGIEIQKESDEIIKKIGMVPTGHAVITNAYRLPCKFVIHTVGPIYGEGNEDEKLHKAIYNSLYLAHLYNLKSIAFPAVSSGIFGFPKDRCAKVLIDTAIEFLESFQTSIEKVVFCLFDDETYGYFEEYYKNLLKE</sequence>
<dbReference type="InterPro" id="IPR002589">
    <property type="entry name" value="Macro_dom"/>
</dbReference>
<accession>A0A3T0D8N5</accession>
<evidence type="ECO:0000313" key="2">
    <source>
        <dbReference type="EMBL" id="AZT91531.1"/>
    </source>
</evidence>
<dbReference type="CDD" id="cd02907">
    <property type="entry name" value="Macro_Af1521_BAL-like"/>
    <property type="match status" value="1"/>
</dbReference>
<dbReference type="SMART" id="SM00506">
    <property type="entry name" value="A1pp"/>
    <property type="match status" value="1"/>
</dbReference>
<dbReference type="SUPFAM" id="SSF52949">
    <property type="entry name" value="Macro domain-like"/>
    <property type="match status" value="1"/>
</dbReference>
<dbReference type="PANTHER" id="PTHR11106">
    <property type="entry name" value="GANGLIOSIDE INDUCED DIFFERENTIATION ASSOCIATED PROTEIN 2-RELATED"/>
    <property type="match status" value="1"/>
</dbReference>
<organism evidence="2 3">
    <name type="scientific">Caldicellulosiruptor changbaiensis</name>
    <dbReference type="NCBI Taxonomy" id="1222016"/>
    <lineage>
        <taxon>Bacteria</taxon>
        <taxon>Bacillati</taxon>
        <taxon>Bacillota</taxon>
        <taxon>Bacillota incertae sedis</taxon>
        <taxon>Caldicellulosiruptorales</taxon>
        <taxon>Caldicellulosiruptoraceae</taxon>
        <taxon>Caldicellulosiruptor</taxon>
    </lineage>
</organism>
<name>A0A3T0D8N5_9FIRM</name>
<dbReference type="AlphaFoldDB" id="A0A3T0D8N5"/>
<dbReference type="PROSITE" id="PS51154">
    <property type="entry name" value="MACRO"/>
    <property type="match status" value="1"/>
</dbReference>
<feature type="domain" description="Macro" evidence="1">
    <location>
        <begin position="1"/>
        <end position="181"/>
    </location>
</feature>
<dbReference type="Proteomes" id="UP000282930">
    <property type="component" value="Chromosome"/>
</dbReference>
<dbReference type="Gene3D" id="3.40.220.10">
    <property type="entry name" value="Leucine Aminopeptidase, subunit E, domain 1"/>
    <property type="match status" value="1"/>
</dbReference>
<keyword evidence="3" id="KW-1185">Reference proteome</keyword>
<dbReference type="KEGG" id="ccha:ELD05_13520"/>
<reference evidence="2 3" key="1">
    <citation type="submission" date="2018-12" db="EMBL/GenBank/DDBJ databases">
        <title>Genome sequence from the cellulolytic species, Caldicellulosiruptor changbaiensis.</title>
        <authorList>
            <person name="Blumer-Schuette S.E."/>
            <person name="Mendoza C."/>
        </authorList>
    </citation>
    <scope>NUCLEOTIDE SEQUENCE [LARGE SCALE GENOMIC DNA]</scope>
    <source>
        <strain evidence="2 3">CBS-Z</strain>
    </source>
</reference>
<protein>
    <submittedName>
        <fullName evidence="2">Macro domain-containing protein</fullName>
    </submittedName>
</protein>
<evidence type="ECO:0000259" key="1">
    <source>
        <dbReference type="PROSITE" id="PS51154"/>
    </source>
</evidence>
<dbReference type="Pfam" id="PF01661">
    <property type="entry name" value="Macro"/>
    <property type="match status" value="1"/>
</dbReference>